<feature type="compositionally biased region" description="Low complexity" evidence="15">
    <location>
        <begin position="385"/>
        <end position="398"/>
    </location>
</feature>
<dbReference type="Pfam" id="PF14604">
    <property type="entry name" value="SH3_9"/>
    <property type="match status" value="1"/>
</dbReference>
<evidence type="ECO:0000256" key="2">
    <source>
        <dbReference type="ARBA" id="ARBA00004906"/>
    </source>
</evidence>
<keyword evidence="9 13" id="KW-0863">Zinc-finger</keyword>
<comment type="similarity">
    <text evidence="3">Belongs to the SH3RF family.</text>
</comment>
<dbReference type="UniPathway" id="UPA00143"/>
<feature type="region of interest" description="Disordered" evidence="15">
    <location>
        <begin position="368"/>
        <end position="398"/>
    </location>
</feature>
<dbReference type="GO" id="GO:0008270">
    <property type="term" value="F:zinc ion binding"/>
    <property type="evidence" value="ECO:0007669"/>
    <property type="project" value="UniProtKB-KW"/>
</dbReference>
<dbReference type="PRINTS" id="PR00452">
    <property type="entry name" value="SH3DOMAIN"/>
</dbReference>
<evidence type="ECO:0000256" key="12">
    <source>
        <dbReference type="ARBA" id="ARBA00022843"/>
    </source>
</evidence>
<dbReference type="InterPro" id="IPR013083">
    <property type="entry name" value="Znf_RING/FYVE/PHD"/>
</dbReference>
<feature type="domain" description="SH3" evidence="16">
    <location>
        <begin position="639"/>
        <end position="698"/>
    </location>
</feature>
<feature type="region of interest" description="Disordered" evidence="15">
    <location>
        <begin position="468"/>
        <end position="502"/>
    </location>
</feature>
<feature type="region of interest" description="Disordered" evidence="15">
    <location>
        <begin position="540"/>
        <end position="636"/>
    </location>
</feature>
<dbReference type="SUPFAM" id="SSF50044">
    <property type="entry name" value="SH3-domain"/>
    <property type="match status" value="4"/>
</dbReference>
<feature type="region of interest" description="Disordered" evidence="15">
    <location>
        <begin position="240"/>
        <end position="276"/>
    </location>
</feature>
<dbReference type="GO" id="GO:0061630">
    <property type="term" value="F:ubiquitin protein ligase activity"/>
    <property type="evidence" value="ECO:0007669"/>
    <property type="project" value="UniProtKB-EC"/>
</dbReference>
<keyword evidence="10" id="KW-0833">Ubl conjugation pathway</keyword>
<dbReference type="EC" id="2.3.2.27" evidence="4"/>
<dbReference type="PRINTS" id="PR00499">
    <property type="entry name" value="P67PHOX"/>
</dbReference>
<feature type="compositionally biased region" description="Polar residues" evidence="15">
    <location>
        <begin position="589"/>
        <end position="601"/>
    </location>
</feature>
<evidence type="ECO:0000256" key="11">
    <source>
        <dbReference type="ARBA" id="ARBA00022833"/>
    </source>
</evidence>
<dbReference type="AlphaFoldDB" id="A0A6P8GYP5"/>
<keyword evidence="5 14" id="KW-0728">SH3 domain</keyword>
<sequence length="698" mass="78674">MDHKELSELLECSVCLERLDHTSKVLPCQHTFCRRCLVEIQSMRKELRCPECRVLVEEDIDSLLPNILLIRILEGLNRRNPVCDKEKSVKQKIPKEPSAKVLYDYEPKEPGDLALSKGDFVILVRQVDENWYEGQVKGSQGFLPANYVEVINPLPCLDDSYYDPIAKALYDFDEVQEDDVLNFKQGDIISVTKRVDENWCEGKLDKKFGIFPMNFVEFNSVAKAVIESLELSNSSNEEISLQSSLPSSSSSTNQMTMTGATAPHPKPVRKSKILNRDKVPKRHTIHELEEREQNSNIARVPSRHSVEITSSERLEEAYGENCNAHAVNRAPQVAITTAVRPARPSERTTGGGDLIDFHGEGRTREVSQAPLNQTQQNHREPSVLPASSNSSGQSRPNSAELGKELYIALYNYRPQKEDEMELKAGESYCVIEKCKDGWFKGFSLSNQKRGVFPGNYVRLASIHNLLTKSRSNSNSQAAPLPSPRQYPRPINNGTTSARPNYHRSESAPVFNGRLNVHDENLVVNLDNNVEVNGLGAVQSNGIRRPLLPPPPESKTGGFWKKLKPKRKERSRSPPPLPHPPPYTRDVPSGHTQVNLPTSSASRLVLGTTPPPPYSNQTPPPRQVLRQPPRPYHHRQENVPPRERYRAIMPYPPQSDAELELRVGDIIYVSKKRQDGWYKGTLERNGKTGLFPGVFSEKF</sequence>
<keyword evidence="18" id="KW-1185">Reference proteome</keyword>
<dbReference type="InterPro" id="IPR050384">
    <property type="entry name" value="Endophilin_SH3RF"/>
</dbReference>
<keyword evidence="11" id="KW-0862">Zinc</keyword>
<evidence type="ECO:0000256" key="3">
    <source>
        <dbReference type="ARBA" id="ARBA00008649"/>
    </source>
</evidence>
<dbReference type="Gene3D" id="3.30.40.10">
    <property type="entry name" value="Zinc/RING finger domain, C3HC4 (zinc finger)"/>
    <property type="match status" value="1"/>
</dbReference>
<dbReference type="GeneID" id="116286887"/>
<evidence type="ECO:0000256" key="15">
    <source>
        <dbReference type="SAM" id="MobiDB-lite"/>
    </source>
</evidence>
<keyword evidence="12" id="KW-0832">Ubl conjugation</keyword>
<dbReference type="FunCoup" id="A0A6P8GYP5">
    <property type="interactions" value="436"/>
</dbReference>
<dbReference type="SMART" id="SM00184">
    <property type="entry name" value="RING"/>
    <property type="match status" value="1"/>
</dbReference>
<feature type="compositionally biased region" description="Basic residues" evidence="15">
    <location>
        <begin position="266"/>
        <end position="276"/>
    </location>
</feature>
<dbReference type="OrthoDB" id="2163411at2759"/>
<evidence type="ECO:0000256" key="6">
    <source>
        <dbReference type="ARBA" id="ARBA00022679"/>
    </source>
</evidence>
<dbReference type="InterPro" id="IPR001841">
    <property type="entry name" value="Znf_RING"/>
</dbReference>
<evidence type="ECO:0000313" key="18">
    <source>
        <dbReference type="Proteomes" id="UP000515163"/>
    </source>
</evidence>
<accession>A0A6P8GYP5</accession>
<evidence type="ECO:0000313" key="19">
    <source>
        <dbReference type="RefSeq" id="XP_031549339.1"/>
    </source>
</evidence>
<evidence type="ECO:0000256" key="1">
    <source>
        <dbReference type="ARBA" id="ARBA00000900"/>
    </source>
</evidence>
<dbReference type="InterPro" id="IPR028502">
    <property type="entry name" value="SH3RF3_RING-HC_Zfn"/>
</dbReference>
<dbReference type="InterPro" id="IPR017907">
    <property type="entry name" value="Znf_RING_CS"/>
</dbReference>
<evidence type="ECO:0000256" key="10">
    <source>
        <dbReference type="ARBA" id="ARBA00022786"/>
    </source>
</evidence>
<evidence type="ECO:0000259" key="17">
    <source>
        <dbReference type="PROSITE" id="PS50089"/>
    </source>
</evidence>
<evidence type="ECO:0000259" key="16">
    <source>
        <dbReference type="PROSITE" id="PS50002"/>
    </source>
</evidence>
<evidence type="ECO:0000256" key="9">
    <source>
        <dbReference type="ARBA" id="ARBA00022771"/>
    </source>
</evidence>
<dbReference type="PROSITE" id="PS00518">
    <property type="entry name" value="ZF_RING_1"/>
    <property type="match status" value="1"/>
</dbReference>
<feature type="compositionally biased region" description="Polar residues" evidence="15">
    <location>
        <begin position="468"/>
        <end position="477"/>
    </location>
</feature>
<keyword evidence="7" id="KW-0479">Metal-binding</keyword>
<proteinExistence type="inferred from homology"/>
<dbReference type="FunFam" id="3.30.40.10:FF:000077">
    <property type="entry name" value="E3 ubiquitin-protein ligase SH3RF1 isoform X1"/>
    <property type="match status" value="1"/>
</dbReference>
<keyword evidence="8" id="KW-0677">Repeat</keyword>
<comment type="catalytic activity">
    <reaction evidence="1">
        <text>S-ubiquitinyl-[E2 ubiquitin-conjugating enzyme]-L-cysteine + [acceptor protein]-L-lysine = [E2 ubiquitin-conjugating enzyme]-L-cysteine + N(6)-ubiquitinyl-[acceptor protein]-L-lysine.</text>
        <dbReference type="EC" id="2.3.2.27"/>
    </reaction>
</comment>
<feature type="domain" description="RING-type" evidence="17">
    <location>
        <begin position="12"/>
        <end position="53"/>
    </location>
</feature>
<dbReference type="InParanoid" id="A0A6P8GYP5"/>
<name>A0A6P8GYP5_ACTTE</name>
<dbReference type="PANTHER" id="PTHR14167:SF51">
    <property type="entry name" value="RING-TYPE E3 UBIQUITIN TRANSFERASE"/>
    <property type="match status" value="1"/>
</dbReference>
<dbReference type="Pfam" id="PF00018">
    <property type="entry name" value="SH3_1"/>
    <property type="match status" value="3"/>
</dbReference>
<dbReference type="SMART" id="SM00326">
    <property type="entry name" value="SH3"/>
    <property type="match status" value="4"/>
</dbReference>
<dbReference type="PROSITE" id="PS50089">
    <property type="entry name" value="ZF_RING_2"/>
    <property type="match status" value="1"/>
</dbReference>
<evidence type="ECO:0000256" key="8">
    <source>
        <dbReference type="ARBA" id="ARBA00022737"/>
    </source>
</evidence>
<dbReference type="InterPro" id="IPR035816">
    <property type="entry name" value="SH3RF1/SH3RF3_SH3_4"/>
</dbReference>
<evidence type="ECO:0000256" key="14">
    <source>
        <dbReference type="PROSITE-ProRule" id="PRU00192"/>
    </source>
</evidence>
<feature type="domain" description="SH3" evidence="16">
    <location>
        <begin position="161"/>
        <end position="221"/>
    </location>
</feature>
<feature type="compositionally biased region" description="Pro residues" evidence="15">
    <location>
        <begin position="608"/>
        <end position="621"/>
    </location>
</feature>
<dbReference type="SUPFAM" id="SSF57850">
    <property type="entry name" value="RING/U-box"/>
    <property type="match status" value="1"/>
</dbReference>
<feature type="compositionally biased region" description="Basic residues" evidence="15">
    <location>
        <begin position="560"/>
        <end position="569"/>
    </location>
</feature>
<dbReference type="PROSITE" id="PS50002">
    <property type="entry name" value="SH3"/>
    <property type="match status" value="4"/>
</dbReference>
<keyword evidence="6" id="KW-0808">Transferase</keyword>
<dbReference type="InterPro" id="IPR001452">
    <property type="entry name" value="SH3_domain"/>
</dbReference>
<dbReference type="CDD" id="cd11785">
    <property type="entry name" value="SH3_SH3RF_C"/>
    <property type="match status" value="1"/>
</dbReference>
<dbReference type="PANTHER" id="PTHR14167">
    <property type="entry name" value="SH3 DOMAIN-CONTAINING"/>
    <property type="match status" value="1"/>
</dbReference>
<dbReference type="RefSeq" id="XP_031549339.1">
    <property type="nucleotide sequence ID" value="XM_031693479.1"/>
</dbReference>
<feature type="domain" description="SH3" evidence="16">
    <location>
        <begin position="401"/>
        <end position="462"/>
    </location>
</feature>
<dbReference type="Pfam" id="PF13923">
    <property type="entry name" value="zf-C3HC4_2"/>
    <property type="match status" value="1"/>
</dbReference>
<dbReference type="Gene3D" id="2.30.30.40">
    <property type="entry name" value="SH3 Domains"/>
    <property type="match status" value="4"/>
</dbReference>
<protein>
    <recommendedName>
        <fullName evidence="4">RING-type E3 ubiquitin transferase</fullName>
        <ecNumber evidence="4">2.3.2.27</ecNumber>
    </recommendedName>
</protein>
<feature type="compositionally biased region" description="Pro residues" evidence="15">
    <location>
        <begin position="572"/>
        <end position="582"/>
    </location>
</feature>
<dbReference type="InterPro" id="IPR036028">
    <property type="entry name" value="SH3-like_dom_sf"/>
</dbReference>
<gene>
    <name evidence="19" type="primary">LOC116286887</name>
</gene>
<reference evidence="19" key="1">
    <citation type="submission" date="2025-08" db="UniProtKB">
        <authorList>
            <consortium name="RefSeq"/>
        </authorList>
    </citation>
    <scope>IDENTIFICATION</scope>
    <source>
        <tissue evidence="19">Tentacle</tissue>
    </source>
</reference>
<organism evidence="18 19">
    <name type="scientific">Actinia tenebrosa</name>
    <name type="common">Australian red waratah sea anemone</name>
    <dbReference type="NCBI Taxonomy" id="6105"/>
    <lineage>
        <taxon>Eukaryota</taxon>
        <taxon>Metazoa</taxon>
        <taxon>Cnidaria</taxon>
        <taxon>Anthozoa</taxon>
        <taxon>Hexacorallia</taxon>
        <taxon>Actiniaria</taxon>
        <taxon>Actiniidae</taxon>
        <taxon>Actinia</taxon>
    </lineage>
</organism>
<evidence type="ECO:0000256" key="5">
    <source>
        <dbReference type="ARBA" id="ARBA00022443"/>
    </source>
</evidence>
<evidence type="ECO:0000256" key="4">
    <source>
        <dbReference type="ARBA" id="ARBA00012483"/>
    </source>
</evidence>
<dbReference type="CDD" id="cd16750">
    <property type="entry name" value="RING-HC_SH3RF3"/>
    <property type="match status" value="1"/>
</dbReference>
<comment type="pathway">
    <text evidence="2">Protein modification; protein ubiquitination.</text>
</comment>
<dbReference type="Proteomes" id="UP000515163">
    <property type="component" value="Unplaced"/>
</dbReference>
<feature type="domain" description="SH3" evidence="16">
    <location>
        <begin position="94"/>
        <end position="153"/>
    </location>
</feature>
<dbReference type="GO" id="GO:0016567">
    <property type="term" value="P:protein ubiquitination"/>
    <property type="evidence" value="ECO:0007669"/>
    <property type="project" value="UniProtKB-UniPathway"/>
</dbReference>
<evidence type="ECO:0000256" key="13">
    <source>
        <dbReference type="PROSITE-ProRule" id="PRU00175"/>
    </source>
</evidence>
<feature type="compositionally biased region" description="Low complexity" evidence="15">
    <location>
        <begin position="240"/>
        <end position="251"/>
    </location>
</feature>
<dbReference type="KEGG" id="aten:116286887"/>
<evidence type="ECO:0000256" key="7">
    <source>
        <dbReference type="ARBA" id="ARBA00022723"/>
    </source>
</evidence>